<sequence length="145" mass="16946">MNSVRTYFAPTDDVTEATIFHKHIEDNAPKFVLCVYAFTLTYSKRGNNYNKKVINFPGGKAQHPSPLAFCRFKRLYPKISCDYYVTHHHNYVLSNTPQRKKRKTVINENLKKSSLRNKNFISDVPDPIFLYIINEVTLKFLTILI</sequence>
<evidence type="ECO:0000313" key="1">
    <source>
        <dbReference type="EMBL" id="ERZ99571.1"/>
    </source>
</evidence>
<proteinExistence type="predicted"/>
<gene>
    <name evidence="1" type="ORF">GLOINDRAFT_329131</name>
</gene>
<reference evidence="1" key="1">
    <citation type="submission" date="2013-07" db="EMBL/GenBank/DDBJ databases">
        <title>The genome of an arbuscular mycorrhizal fungus provides insights into the evolution of the oldest plant symbiosis.</title>
        <authorList>
            <consortium name="DOE Joint Genome Institute"/>
            <person name="Tisserant E."/>
            <person name="Malbreil M."/>
            <person name="Kuo A."/>
            <person name="Kohler A."/>
            <person name="Symeonidi A."/>
            <person name="Balestrini R."/>
            <person name="Charron P."/>
            <person name="Duensing N."/>
            <person name="Frei-dit-Frey N."/>
            <person name="Gianinazzi-Pearson V."/>
            <person name="Gilbert B."/>
            <person name="Handa Y."/>
            <person name="Hijri M."/>
            <person name="Kaul R."/>
            <person name="Kawaguchi M."/>
            <person name="Krajinski F."/>
            <person name="Lammers P."/>
            <person name="Lapierre D."/>
            <person name="Masclaux F.G."/>
            <person name="Murat C."/>
            <person name="Morin E."/>
            <person name="Ndikumana S."/>
            <person name="Pagni M."/>
            <person name="Petitpierre D."/>
            <person name="Requena N."/>
            <person name="Rosikiewicz P."/>
            <person name="Riley R."/>
            <person name="Saito K."/>
            <person name="San Clemente H."/>
            <person name="Shapiro H."/>
            <person name="van Tuinen D."/>
            <person name="Becard G."/>
            <person name="Bonfante P."/>
            <person name="Paszkowski U."/>
            <person name="Shachar-Hill Y."/>
            <person name="Young J.P."/>
            <person name="Sanders I.R."/>
            <person name="Henrissat B."/>
            <person name="Rensing S.A."/>
            <person name="Grigoriev I.V."/>
            <person name="Corradi N."/>
            <person name="Roux C."/>
            <person name="Martin F."/>
        </authorList>
    </citation>
    <scope>NUCLEOTIDE SEQUENCE</scope>
    <source>
        <strain evidence="1">DAOM 197198</strain>
    </source>
</reference>
<protein>
    <submittedName>
        <fullName evidence="1">Uncharacterized protein</fullName>
    </submittedName>
</protein>
<accession>U9SWU2</accession>
<dbReference type="AlphaFoldDB" id="U9SWU2"/>
<name>U9SWU2_RHIID</name>
<dbReference type="HOGENOM" id="CLU_1787845_0_0_1"/>
<organism evidence="1">
    <name type="scientific">Rhizophagus irregularis (strain DAOM 181602 / DAOM 197198 / MUCL 43194)</name>
    <name type="common">Arbuscular mycorrhizal fungus</name>
    <name type="synonym">Glomus intraradices</name>
    <dbReference type="NCBI Taxonomy" id="747089"/>
    <lineage>
        <taxon>Eukaryota</taxon>
        <taxon>Fungi</taxon>
        <taxon>Fungi incertae sedis</taxon>
        <taxon>Mucoromycota</taxon>
        <taxon>Glomeromycotina</taxon>
        <taxon>Glomeromycetes</taxon>
        <taxon>Glomerales</taxon>
        <taxon>Glomeraceae</taxon>
        <taxon>Rhizophagus</taxon>
    </lineage>
</organism>
<dbReference type="EMBL" id="KI297863">
    <property type="protein sequence ID" value="ERZ99571.1"/>
    <property type="molecule type" value="Genomic_DNA"/>
</dbReference>